<evidence type="ECO:0000313" key="8">
    <source>
        <dbReference type="Proteomes" id="UP000053257"/>
    </source>
</evidence>
<name>A0A0C3SFP9_PHLG1</name>
<dbReference type="STRING" id="745531.A0A0C3SFP9"/>
<dbReference type="InterPro" id="IPR002885">
    <property type="entry name" value="PPR_rpt"/>
</dbReference>
<dbReference type="AlphaFoldDB" id="A0A0C3SFP9"/>
<feature type="region of interest" description="Disordered" evidence="6">
    <location>
        <begin position="833"/>
        <end position="873"/>
    </location>
</feature>
<dbReference type="NCBIfam" id="TIGR00756">
    <property type="entry name" value="PPR"/>
    <property type="match status" value="1"/>
</dbReference>
<dbReference type="Proteomes" id="UP000053257">
    <property type="component" value="Unassembled WGS sequence"/>
</dbReference>
<dbReference type="PROSITE" id="PS51375">
    <property type="entry name" value="PPR"/>
    <property type="match status" value="3"/>
</dbReference>
<feature type="region of interest" description="Disordered" evidence="6">
    <location>
        <begin position="56"/>
        <end position="91"/>
    </location>
</feature>
<accession>A0A0C3SFP9</accession>
<feature type="region of interest" description="Disordered" evidence="6">
    <location>
        <begin position="348"/>
        <end position="382"/>
    </location>
</feature>
<feature type="repeat" description="PPR" evidence="5">
    <location>
        <begin position="718"/>
        <end position="752"/>
    </location>
</feature>
<sequence length="873" mass="97609">MLWRASQIFGHLHRAALQLAGRGPLFPPLLHTSIRIRCMSAALALQARAIFITPTARSSQSSSRTDQDTIKRKFATKQRGESVPTKSRPSAFLSLPQPRPDLVKMVDTLFEQRRSGDYELESLKKYWKNPEDLSYLEDHKKARELAVLIVNTGVPYQACRVLLLAHSFGCTFKQSVYESVAYQMAQTGQWAELPSLVALGRSQTGRTTARLLNWRARSLVELSHFGLLDRILEQFEEEGIQPDRRTFHVLVSGHLRNRDLTRVKECLGWMEDAGFPMDASTHALLVSNYRSLGPDSAIQQKALGSLKELGERNATAVVNSLIQLSLDSRDIQSALKYLSFFDNPFPGTTDTPSGSAPSPPPADRVQARANHGANHECRDGPKQYPVLSPDIATFTMLINYAARMHDVPLALQMVERMKHFAVVPDDIFVAALVRFYIAVDDITTAISITAAACRNTPSALLYLRTLGAEKTDIGPSDLVPVDIGLSARIVNALLPGVLIHNGLNGMRAILCMLHAAGLEPDDATVEILMSHVASLRPTRPQELVRALRILPDSLKPTLRHVHILLRTIVSQQSAANSPPGWRTISHMSLPTDEDASSPFTPEHLQSFPESPDLLGQVAESVVRHNPSYRSVVRHLVQSLASRQVSVDRATMHLAIRQAAMVNRNVGEARRTLRVMLNHGMHPNEYHYAAVIEGYARSGHLHDAEKVLWRAREAGFARDPVLFTTVIHGYGRVRQPEEASRIFGAMVQEGITPDVGAVDALAGAYFAVRAFNTAKRILVEAWERLAPFPPELHAANLKTIAESFRRLNRPRIIRLNSHQRRAFRFKLKRIVHKDPRRQAAMRDKRTRKMMREKGQRDSRDVLHGTSDNKHTIIQ</sequence>
<dbReference type="Gene3D" id="1.25.40.10">
    <property type="entry name" value="Tetratricopeptide repeat domain"/>
    <property type="match status" value="3"/>
</dbReference>
<comment type="subunit">
    <text evidence="4">Binds to mitochondrial small subunit 15S rRNA.</text>
</comment>
<evidence type="ECO:0008006" key="9">
    <source>
        <dbReference type="Google" id="ProtNLM"/>
    </source>
</evidence>
<evidence type="ECO:0000256" key="4">
    <source>
        <dbReference type="ARBA" id="ARBA00044511"/>
    </source>
</evidence>
<keyword evidence="8" id="KW-1185">Reference proteome</keyword>
<organism evidence="7 8">
    <name type="scientific">Phlebiopsis gigantea (strain 11061_1 CR5-6)</name>
    <name type="common">White-rot fungus</name>
    <name type="synonym">Peniophora gigantea</name>
    <dbReference type="NCBI Taxonomy" id="745531"/>
    <lineage>
        <taxon>Eukaryota</taxon>
        <taxon>Fungi</taxon>
        <taxon>Dikarya</taxon>
        <taxon>Basidiomycota</taxon>
        <taxon>Agaricomycotina</taxon>
        <taxon>Agaricomycetes</taxon>
        <taxon>Polyporales</taxon>
        <taxon>Phanerochaetaceae</taxon>
        <taxon>Phlebiopsis</taxon>
    </lineage>
</organism>
<comment type="similarity">
    <text evidence="1">Belongs to the CCM1 family.</text>
</comment>
<reference evidence="7 8" key="1">
    <citation type="journal article" date="2014" name="PLoS Genet.">
        <title>Analysis of the Phlebiopsis gigantea genome, transcriptome and secretome provides insight into its pioneer colonization strategies of wood.</title>
        <authorList>
            <person name="Hori C."/>
            <person name="Ishida T."/>
            <person name="Igarashi K."/>
            <person name="Samejima M."/>
            <person name="Suzuki H."/>
            <person name="Master E."/>
            <person name="Ferreira P."/>
            <person name="Ruiz-Duenas F.J."/>
            <person name="Held B."/>
            <person name="Canessa P."/>
            <person name="Larrondo L.F."/>
            <person name="Schmoll M."/>
            <person name="Druzhinina I.S."/>
            <person name="Kubicek C.P."/>
            <person name="Gaskell J.A."/>
            <person name="Kersten P."/>
            <person name="St John F."/>
            <person name="Glasner J."/>
            <person name="Sabat G."/>
            <person name="Splinter BonDurant S."/>
            <person name="Syed K."/>
            <person name="Yadav J."/>
            <person name="Mgbeahuruike A.C."/>
            <person name="Kovalchuk A."/>
            <person name="Asiegbu F.O."/>
            <person name="Lackner G."/>
            <person name="Hoffmeister D."/>
            <person name="Rencoret J."/>
            <person name="Gutierrez A."/>
            <person name="Sun H."/>
            <person name="Lindquist E."/>
            <person name="Barry K."/>
            <person name="Riley R."/>
            <person name="Grigoriev I.V."/>
            <person name="Henrissat B."/>
            <person name="Kues U."/>
            <person name="Berka R.M."/>
            <person name="Martinez A.T."/>
            <person name="Covert S.F."/>
            <person name="Blanchette R.A."/>
            <person name="Cullen D."/>
        </authorList>
    </citation>
    <scope>NUCLEOTIDE SEQUENCE [LARGE SCALE GENOMIC DNA]</scope>
    <source>
        <strain evidence="7 8">11061_1 CR5-6</strain>
    </source>
</reference>
<comment type="function">
    <text evidence="3">Regulates mitochondrial small subunit maturation by controlling 15S rRNA 5'-end processing. Localizes to the 5' precursor of the 15S rRNA in a position that is subsequently occupied by mS47 in the mature yeast mtSSU. Uses structure and sequence-specific RNA recognition, binding to a single-stranded region of the precursor and specifically recognizing bases -6 to -1. The exchange of Ccm1 for mS47 is coupled to the irreversible removal of precursor rRNA that is accompanied by conformational changes of the mitoribosomal proteins uS5m and mS26. These conformational changes signal completion of 5'-end rRNA processing through protection of the mature 5'-end of the 15S rRNA and stabilization of mS47. The removal of the 5' precursor together with the dissociation of Ccm1 may be catalyzed by the 5'-3' exoribonuclease Pet127. Involved in the specific removal of group I introns in mitochondrial encoded transcripts.</text>
</comment>
<evidence type="ECO:0000256" key="5">
    <source>
        <dbReference type="PROSITE-ProRule" id="PRU00708"/>
    </source>
</evidence>
<evidence type="ECO:0000256" key="2">
    <source>
        <dbReference type="ARBA" id="ARBA00022737"/>
    </source>
</evidence>
<dbReference type="PANTHER" id="PTHR47447">
    <property type="entry name" value="OS03G0856100 PROTEIN"/>
    <property type="match status" value="1"/>
</dbReference>
<keyword evidence="2" id="KW-0677">Repeat</keyword>
<protein>
    <recommendedName>
        <fullName evidence="9">Pentacotripeptide-repeat region of PRORP domain-containing protein</fullName>
    </recommendedName>
</protein>
<feature type="repeat" description="PPR" evidence="5">
    <location>
        <begin position="683"/>
        <end position="717"/>
    </location>
</feature>
<evidence type="ECO:0000256" key="3">
    <source>
        <dbReference type="ARBA" id="ARBA00044493"/>
    </source>
</evidence>
<dbReference type="EMBL" id="KN840439">
    <property type="protein sequence ID" value="KIP12465.1"/>
    <property type="molecule type" value="Genomic_DNA"/>
</dbReference>
<gene>
    <name evidence="7" type="ORF">PHLGIDRAFT_97807</name>
</gene>
<proteinExistence type="inferred from homology"/>
<dbReference type="PANTHER" id="PTHR47447:SF17">
    <property type="entry name" value="OS12G0638900 PROTEIN"/>
    <property type="match status" value="1"/>
</dbReference>
<dbReference type="HOGENOM" id="CLU_013696_0_0_1"/>
<dbReference type="InterPro" id="IPR011990">
    <property type="entry name" value="TPR-like_helical_dom_sf"/>
</dbReference>
<dbReference type="OrthoDB" id="185373at2759"/>
<dbReference type="Pfam" id="PF01535">
    <property type="entry name" value="PPR"/>
    <property type="match status" value="2"/>
</dbReference>
<evidence type="ECO:0000256" key="6">
    <source>
        <dbReference type="SAM" id="MobiDB-lite"/>
    </source>
</evidence>
<feature type="repeat" description="PPR" evidence="5">
    <location>
        <begin position="390"/>
        <end position="424"/>
    </location>
</feature>
<evidence type="ECO:0000256" key="1">
    <source>
        <dbReference type="ARBA" id="ARBA00006192"/>
    </source>
</evidence>
<evidence type="ECO:0000313" key="7">
    <source>
        <dbReference type="EMBL" id="KIP12465.1"/>
    </source>
</evidence>